<organism evidence="4 5">
    <name type="scientific">Hyaloscypha hepaticicola</name>
    <dbReference type="NCBI Taxonomy" id="2082293"/>
    <lineage>
        <taxon>Eukaryota</taxon>
        <taxon>Fungi</taxon>
        <taxon>Dikarya</taxon>
        <taxon>Ascomycota</taxon>
        <taxon>Pezizomycotina</taxon>
        <taxon>Leotiomycetes</taxon>
        <taxon>Helotiales</taxon>
        <taxon>Hyaloscyphaceae</taxon>
        <taxon>Hyaloscypha</taxon>
    </lineage>
</organism>
<feature type="compositionally biased region" description="Polar residues" evidence="2">
    <location>
        <begin position="42"/>
        <end position="53"/>
    </location>
</feature>
<feature type="domain" description="YAG7-like dimerisation" evidence="3">
    <location>
        <begin position="179"/>
        <end position="262"/>
    </location>
</feature>
<dbReference type="OrthoDB" id="5399559at2759"/>
<feature type="region of interest" description="Disordered" evidence="2">
    <location>
        <begin position="314"/>
        <end position="335"/>
    </location>
</feature>
<feature type="coiled-coil region" evidence="1">
    <location>
        <begin position="145"/>
        <end position="188"/>
    </location>
</feature>
<gene>
    <name evidence="4" type="ORF">NA56DRAFT_563113</name>
</gene>
<dbReference type="InterPro" id="IPR058602">
    <property type="entry name" value="YAG7_dimerisation_dom"/>
</dbReference>
<dbReference type="STRING" id="1745343.A0A2J6QJR7"/>
<evidence type="ECO:0000256" key="2">
    <source>
        <dbReference type="SAM" id="MobiDB-lite"/>
    </source>
</evidence>
<dbReference type="AlphaFoldDB" id="A0A2J6QJR7"/>
<keyword evidence="1" id="KW-0175">Coiled coil</keyword>
<reference evidence="4 5" key="1">
    <citation type="submission" date="2016-05" db="EMBL/GenBank/DDBJ databases">
        <title>A degradative enzymes factory behind the ericoid mycorrhizal symbiosis.</title>
        <authorList>
            <consortium name="DOE Joint Genome Institute"/>
            <person name="Martino E."/>
            <person name="Morin E."/>
            <person name="Grelet G."/>
            <person name="Kuo A."/>
            <person name="Kohler A."/>
            <person name="Daghino S."/>
            <person name="Barry K."/>
            <person name="Choi C."/>
            <person name="Cichocki N."/>
            <person name="Clum A."/>
            <person name="Copeland A."/>
            <person name="Hainaut M."/>
            <person name="Haridas S."/>
            <person name="Labutti K."/>
            <person name="Lindquist E."/>
            <person name="Lipzen A."/>
            <person name="Khouja H.-R."/>
            <person name="Murat C."/>
            <person name="Ohm R."/>
            <person name="Olson A."/>
            <person name="Spatafora J."/>
            <person name="Veneault-Fourrey C."/>
            <person name="Henrissat B."/>
            <person name="Grigoriev I."/>
            <person name="Martin F."/>
            <person name="Perotto S."/>
        </authorList>
    </citation>
    <scope>NUCLEOTIDE SEQUENCE [LARGE SCALE GENOMIC DNA]</scope>
    <source>
        <strain evidence="4 5">UAMH 7357</strain>
    </source>
</reference>
<evidence type="ECO:0000313" key="4">
    <source>
        <dbReference type="EMBL" id="PMD26490.1"/>
    </source>
</evidence>
<dbReference type="EMBL" id="KZ613467">
    <property type="protein sequence ID" value="PMD26490.1"/>
    <property type="molecule type" value="Genomic_DNA"/>
</dbReference>
<feature type="compositionally biased region" description="Low complexity" evidence="2">
    <location>
        <begin position="25"/>
        <end position="41"/>
    </location>
</feature>
<feature type="compositionally biased region" description="Polar residues" evidence="2">
    <location>
        <begin position="1"/>
        <end position="11"/>
    </location>
</feature>
<dbReference type="Proteomes" id="UP000235672">
    <property type="component" value="Unassembled WGS sequence"/>
</dbReference>
<evidence type="ECO:0000313" key="5">
    <source>
        <dbReference type="Proteomes" id="UP000235672"/>
    </source>
</evidence>
<accession>A0A2J6QJR7</accession>
<keyword evidence="5" id="KW-1185">Reference proteome</keyword>
<evidence type="ECO:0000256" key="1">
    <source>
        <dbReference type="SAM" id="Coils"/>
    </source>
</evidence>
<feature type="region of interest" description="Disordered" evidence="2">
    <location>
        <begin position="1"/>
        <end position="61"/>
    </location>
</feature>
<sequence>MAASATQNPQIKSESKSSKKKKAKTASAETEASTASAATAEVTPSNAATESNNGDGGYESPYIKELYKNIRNVNKKITNASKVDNILAENRGKTLDELVAARKINADQKAQILKKPQLQASLTQLEEQIAQYKKFDQEYKARSQAEKAEFEKTFTEKASKELEEAVAAAKAEAETNALKEQKHNLLLLSQFLKLAAIRRGEDETAELEESKALEGLLAQVYAGDATAVASMLNLIQGSSDTITSVMGEHLSVTYADIKAASLAQITANPIIESEIEQDVEVPPVEAAEHPIQSDPTIVNAGLTEIDEPTAASLANGHNDATYEPQGIPQNSGFGEGAANAAAEANWDNNNDLSTSQEWIEVPRDANETETGLTATPAAPSNVQSWADDQPDSPVEKTSAPAANSNDGFQEISRNRGGRGNFRGNRGRGDGFQRGRGGFRGDGYRGRGRGGGAGGPRGGRRPEES</sequence>
<name>A0A2J6QJR7_9HELO</name>
<feature type="region of interest" description="Disordered" evidence="2">
    <location>
        <begin position="369"/>
        <end position="464"/>
    </location>
</feature>
<evidence type="ECO:0000259" key="3">
    <source>
        <dbReference type="Pfam" id="PF26434"/>
    </source>
</evidence>
<proteinExistence type="predicted"/>
<feature type="compositionally biased region" description="Polar residues" evidence="2">
    <location>
        <begin position="369"/>
        <end position="386"/>
    </location>
</feature>
<dbReference type="Pfam" id="PF26434">
    <property type="entry name" value="YAG7_C"/>
    <property type="match status" value="1"/>
</dbReference>
<protein>
    <recommendedName>
        <fullName evidence="3">YAG7-like dimerisation domain-containing protein</fullName>
    </recommendedName>
</protein>